<comment type="similarity">
    <text evidence="2 5">Belongs to the carotenoid/retinoid oxidoreductase family.</text>
</comment>
<evidence type="ECO:0000259" key="8">
    <source>
        <dbReference type="Pfam" id="PF01593"/>
    </source>
</evidence>
<dbReference type="EMBL" id="JABFDB010000001">
    <property type="protein sequence ID" value="NYZ18431.1"/>
    <property type="molecule type" value="Genomic_DNA"/>
</dbReference>
<feature type="domain" description="Amine oxidase" evidence="8">
    <location>
        <begin position="45"/>
        <end position="523"/>
    </location>
</feature>
<comment type="caution">
    <text evidence="9">The sequence shown here is derived from an EMBL/GenBank/DDBJ whole genome shotgun (WGS) entry which is preliminary data.</text>
</comment>
<keyword evidence="10" id="KW-1185">Reference proteome</keyword>
<dbReference type="PROSITE" id="PS00982">
    <property type="entry name" value="PHYTOENE_DH"/>
    <property type="match status" value="1"/>
</dbReference>
<feature type="region of interest" description="Disordered" evidence="6">
    <location>
        <begin position="1"/>
        <end position="29"/>
    </location>
</feature>
<evidence type="ECO:0000313" key="9">
    <source>
        <dbReference type="EMBL" id="NYZ18431.1"/>
    </source>
</evidence>
<accession>A0ABX2T2A2</accession>
<evidence type="ECO:0000256" key="2">
    <source>
        <dbReference type="ARBA" id="ARBA00006046"/>
    </source>
</evidence>
<dbReference type="Proteomes" id="UP000584642">
    <property type="component" value="Unassembled WGS sequence"/>
</dbReference>
<evidence type="ECO:0000256" key="7">
    <source>
        <dbReference type="SAM" id="Phobius"/>
    </source>
</evidence>
<name>A0ABX2T2A2_9PROT</name>
<dbReference type="PRINTS" id="PR00419">
    <property type="entry name" value="ADXRDTASE"/>
</dbReference>
<feature type="transmembrane region" description="Helical" evidence="7">
    <location>
        <begin position="37"/>
        <end position="58"/>
    </location>
</feature>
<evidence type="ECO:0000256" key="3">
    <source>
        <dbReference type="ARBA" id="ARBA00022746"/>
    </source>
</evidence>
<evidence type="ECO:0000256" key="4">
    <source>
        <dbReference type="ARBA" id="ARBA00023002"/>
    </source>
</evidence>
<comment type="pathway">
    <text evidence="1 5">Carotenoid biosynthesis.</text>
</comment>
<dbReference type="Pfam" id="PF01593">
    <property type="entry name" value="Amino_oxidase"/>
    <property type="match status" value="1"/>
</dbReference>
<keyword evidence="7" id="KW-0472">Membrane</keyword>
<dbReference type="Gene3D" id="3.50.50.60">
    <property type="entry name" value="FAD/NAD(P)-binding domain"/>
    <property type="match status" value="2"/>
</dbReference>
<evidence type="ECO:0000256" key="5">
    <source>
        <dbReference type="RuleBase" id="RU362075"/>
    </source>
</evidence>
<organism evidence="9 10">
    <name type="scientific">Azospirillum oleiclasticum</name>
    <dbReference type="NCBI Taxonomy" id="2735135"/>
    <lineage>
        <taxon>Bacteria</taxon>
        <taxon>Pseudomonadati</taxon>
        <taxon>Pseudomonadota</taxon>
        <taxon>Alphaproteobacteria</taxon>
        <taxon>Rhodospirillales</taxon>
        <taxon>Azospirillaceae</taxon>
        <taxon>Azospirillum</taxon>
    </lineage>
</organism>
<proteinExistence type="inferred from homology"/>
<dbReference type="PANTHER" id="PTHR43734:SF1">
    <property type="entry name" value="PHYTOENE DESATURASE"/>
    <property type="match status" value="1"/>
</dbReference>
<keyword evidence="7" id="KW-0812">Transmembrane</keyword>
<sequence>MRHKNCDGVPSSQACATRNRHRTKADRDRDGEMHRRFVVIGAGPGGLASAMLLALTGADVTVLERKSRVGGRTAVMEADGFRFDTGPTFFLYPRILEEIFAACGRRLTDEVQLKRLDSLYRLVFENGGQLDVCTDQEALARGIARLNPHDAENLPRFMADNRQKLDAFRPVLENPFNSALDLLNPALLKSLRWLRPHRSVDSDLGTYFDDPRVRLAFSFQSKYLGMSPFRCPSLFTILSFLEHEHGVWHPMGGCGAVMEAMARVARDLGVDVRLGESVRHIRFEGRRAVGVRTERGEYACDGLVINADFAKAMSTLVPDDLRRRWTDAQIARKKFSCSTFMMYLGIEGKLDGLGHHTIYLAEDYARNLAEIEGCRELPRRPSIYVQNACVTDPRLAPPGCSTLYVLVPVGHQKGHIDWAEEREPYRRLVLDRLAELGIPDLERRIRTERIVTPADWEQDFALHRGATFNLAHTLGQMLHLRPRNRFEDLDGVYLVGGGTHPGSGLPVIFEGARITATLAAEDLGLPAPWRNGRAAEGLWRPRAVATKEAA</sequence>
<dbReference type="SUPFAM" id="SSF51905">
    <property type="entry name" value="FAD/NAD(P)-binding domain"/>
    <property type="match status" value="1"/>
</dbReference>
<dbReference type="PANTHER" id="PTHR43734">
    <property type="entry name" value="PHYTOENE DESATURASE"/>
    <property type="match status" value="1"/>
</dbReference>
<protein>
    <submittedName>
        <fullName evidence="9">Phytoene desaturase</fullName>
    </submittedName>
</protein>
<keyword evidence="7" id="KW-1133">Transmembrane helix</keyword>
<dbReference type="InterPro" id="IPR002937">
    <property type="entry name" value="Amino_oxidase"/>
</dbReference>
<dbReference type="InterPro" id="IPR008150">
    <property type="entry name" value="Phytoene_DH_bac_CS"/>
</dbReference>
<dbReference type="NCBIfam" id="TIGR02734">
    <property type="entry name" value="crtI_fam"/>
    <property type="match status" value="1"/>
</dbReference>
<gene>
    <name evidence="9" type="primary">crtI</name>
    <name evidence="9" type="ORF">HND93_01800</name>
</gene>
<reference evidence="9 10" key="1">
    <citation type="submission" date="2020-05" db="EMBL/GenBank/DDBJ databases">
        <title>Azospirillum oleiclasticum sp. nov, a nitrogen-fixing and heavy crude oil-emulsifying bacterium isolated from the crude oil of Yumen Oilfield.</title>
        <authorList>
            <person name="Wu D."/>
            <person name="Cai M."/>
            <person name="Zhang X."/>
        </authorList>
    </citation>
    <scope>NUCLEOTIDE SEQUENCE [LARGE SCALE GENOMIC DNA]</scope>
    <source>
        <strain evidence="9 10">ROY-1-1-2</strain>
    </source>
</reference>
<evidence type="ECO:0000313" key="10">
    <source>
        <dbReference type="Proteomes" id="UP000584642"/>
    </source>
</evidence>
<keyword evidence="4 5" id="KW-0560">Oxidoreductase</keyword>
<keyword evidence="3 5" id="KW-0125">Carotenoid biosynthesis</keyword>
<evidence type="ECO:0000256" key="1">
    <source>
        <dbReference type="ARBA" id="ARBA00004829"/>
    </source>
</evidence>
<evidence type="ECO:0000256" key="6">
    <source>
        <dbReference type="SAM" id="MobiDB-lite"/>
    </source>
</evidence>
<dbReference type="InterPro" id="IPR036188">
    <property type="entry name" value="FAD/NAD-bd_sf"/>
</dbReference>
<dbReference type="InterPro" id="IPR014105">
    <property type="entry name" value="Carotenoid/retinoid_OxRdtase"/>
</dbReference>